<evidence type="ECO:0000256" key="1">
    <source>
        <dbReference type="ARBA" id="ARBA00022574"/>
    </source>
</evidence>
<comment type="caution">
    <text evidence="4">The sequence shown here is derived from an EMBL/GenBank/DDBJ whole genome shotgun (WGS) entry which is preliminary data.</text>
</comment>
<evidence type="ECO:0000256" key="3">
    <source>
        <dbReference type="PROSITE-ProRule" id="PRU00221"/>
    </source>
</evidence>
<evidence type="ECO:0000313" key="5">
    <source>
        <dbReference type="Proteomes" id="UP000007264"/>
    </source>
</evidence>
<dbReference type="AlphaFoldDB" id="I0YIC6"/>
<dbReference type="PANTHER" id="PTHR10971">
    <property type="entry name" value="MRNA EXPORT FACTOR AND BUB3"/>
    <property type="match status" value="1"/>
</dbReference>
<dbReference type="InterPro" id="IPR001680">
    <property type="entry name" value="WD40_rpt"/>
</dbReference>
<accession>I0YIC6</accession>
<evidence type="ECO:0000256" key="2">
    <source>
        <dbReference type="ARBA" id="ARBA00022737"/>
    </source>
</evidence>
<dbReference type="STRING" id="574566.I0YIC6"/>
<evidence type="ECO:0000313" key="4">
    <source>
        <dbReference type="EMBL" id="EIE18145.1"/>
    </source>
</evidence>
<proteinExistence type="predicted"/>
<dbReference type="PROSITE" id="PS50082">
    <property type="entry name" value="WD_REPEATS_2"/>
    <property type="match status" value="1"/>
</dbReference>
<dbReference type="RefSeq" id="XP_005642689.1">
    <property type="nucleotide sequence ID" value="XM_005642632.1"/>
</dbReference>
<dbReference type="InterPro" id="IPR036322">
    <property type="entry name" value="WD40_repeat_dom_sf"/>
</dbReference>
<dbReference type="Proteomes" id="UP000007264">
    <property type="component" value="Unassembled WGS sequence"/>
</dbReference>
<keyword evidence="2" id="KW-0677">Repeat</keyword>
<dbReference type="InterPro" id="IPR015943">
    <property type="entry name" value="WD40/YVTN_repeat-like_dom_sf"/>
</dbReference>
<reference evidence="4 5" key="1">
    <citation type="journal article" date="2012" name="Genome Biol.">
        <title>The genome of the polar eukaryotic microalga coccomyxa subellipsoidea reveals traits of cold adaptation.</title>
        <authorList>
            <person name="Blanc G."/>
            <person name="Agarkova I."/>
            <person name="Grimwood J."/>
            <person name="Kuo A."/>
            <person name="Brueggeman A."/>
            <person name="Dunigan D."/>
            <person name="Gurnon J."/>
            <person name="Ladunga I."/>
            <person name="Lindquist E."/>
            <person name="Lucas S."/>
            <person name="Pangilinan J."/>
            <person name="Proschold T."/>
            <person name="Salamov A."/>
            <person name="Schmutz J."/>
            <person name="Weeks D."/>
            <person name="Yamada T."/>
            <person name="Claverie J.M."/>
            <person name="Grigoriev I."/>
            <person name="Van Etten J."/>
            <person name="Lomsadze A."/>
            <person name="Borodovsky M."/>
        </authorList>
    </citation>
    <scope>NUCLEOTIDE SEQUENCE [LARGE SCALE GENOMIC DNA]</scope>
    <source>
        <strain evidence="4 5">C-169</strain>
    </source>
</reference>
<dbReference type="KEGG" id="csl:COCSUDRAFT_38728"/>
<dbReference type="Gene3D" id="2.130.10.10">
    <property type="entry name" value="YVTN repeat-like/Quinoprotein amine dehydrogenase"/>
    <property type="match status" value="1"/>
</dbReference>
<feature type="repeat" description="WD" evidence="3">
    <location>
        <begin position="132"/>
        <end position="154"/>
    </location>
</feature>
<organism evidence="4 5">
    <name type="scientific">Coccomyxa subellipsoidea (strain C-169)</name>
    <name type="common">Green microalga</name>
    <dbReference type="NCBI Taxonomy" id="574566"/>
    <lineage>
        <taxon>Eukaryota</taxon>
        <taxon>Viridiplantae</taxon>
        <taxon>Chlorophyta</taxon>
        <taxon>core chlorophytes</taxon>
        <taxon>Trebouxiophyceae</taxon>
        <taxon>Trebouxiophyceae incertae sedis</taxon>
        <taxon>Coccomyxaceae</taxon>
        <taxon>Coccomyxa</taxon>
        <taxon>Coccomyxa subellipsoidea</taxon>
    </lineage>
</organism>
<gene>
    <name evidence="4" type="ORF">COCSUDRAFT_38728</name>
</gene>
<dbReference type="OrthoDB" id="10248252at2759"/>
<dbReference type="eggNOG" id="ENOG502QRKB">
    <property type="taxonomic scope" value="Eukaryota"/>
</dbReference>
<dbReference type="InterPro" id="IPR019775">
    <property type="entry name" value="WD40_repeat_CS"/>
</dbReference>
<keyword evidence="1 3" id="KW-0853">WD repeat</keyword>
<keyword evidence="5" id="KW-1185">Reference proteome</keyword>
<protein>
    <submittedName>
        <fullName evidence="4">WD40 repeat-like protein</fullName>
    </submittedName>
</protein>
<dbReference type="GeneID" id="17036149"/>
<dbReference type="SUPFAM" id="SSF50978">
    <property type="entry name" value="WD40 repeat-like"/>
    <property type="match status" value="1"/>
</dbReference>
<sequence>MVFQEKPQILQHLQKSLNFTIYDTRWVPNSARLVAIGACPRGTGCIQVYELKGPDLKLSKEVERPSSFRCAAFGASSLADRHLATGNHKGGLELWDLERLQEPVYSAQANSEMIYSVDACGGQASGQGPPEVVTGGSDGAVRVWDVRQPDSPVAAFPSEATGPDKAPECLSVAFGNAFSNDERCMLAGYSNGDIRLFDLRTGTERWKEAAPKGVCSVRFDRRDIPMNKMLTAGLDGHFRVFDARTQHPDQGFAGVSGQVRKGVTLWAVAPLPQNREIWATATGDGSLHLHQYHYPDQRSVKDGQGREVGVAGTVRELAQASLSSQPLSCFDWCADRPGLFCCGALDQCLRVGIVTGLPA</sequence>
<dbReference type="SMART" id="SM00320">
    <property type="entry name" value="WD40"/>
    <property type="match status" value="5"/>
</dbReference>
<dbReference type="EMBL" id="AGSI01000026">
    <property type="protein sequence ID" value="EIE18145.1"/>
    <property type="molecule type" value="Genomic_DNA"/>
</dbReference>
<dbReference type="PROSITE" id="PS00678">
    <property type="entry name" value="WD_REPEATS_1"/>
    <property type="match status" value="1"/>
</dbReference>
<dbReference type="Pfam" id="PF00400">
    <property type="entry name" value="WD40"/>
    <property type="match status" value="1"/>
</dbReference>
<name>I0YIC6_COCSC</name>